<dbReference type="AlphaFoldDB" id="A0A7I8DS53"/>
<organism evidence="1 2">
    <name type="scientific">Anaerocolumna chitinilytica</name>
    <dbReference type="NCBI Taxonomy" id="1727145"/>
    <lineage>
        <taxon>Bacteria</taxon>
        <taxon>Bacillati</taxon>
        <taxon>Bacillota</taxon>
        <taxon>Clostridia</taxon>
        <taxon>Lachnospirales</taxon>
        <taxon>Lachnospiraceae</taxon>
        <taxon>Anaerocolumna</taxon>
    </lineage>
</organism>
<reference evidence="1 2" key="2">
    <citation type="submission" date="2020-08" db="EMBL/GenBank/DDBJ databases">
        <authorList>
            <person name="Ueki A."/>
            <person name="Tonouchi A."/>
        </authorList>
    </citation>
    <scope>NUCLEOTIDE SEQUENCE [LARGE SCALE GENOMIC DNA]</scope>
    <source>
        <strain evidence="1 2">CTTW</strain>
    </source>
</reference>
<name>A0A7I8DS53_9FIRM</name>
<dbReference type="RefSeq" id="WP_185259384.1">
    <property type="nucleotide sequence ID" value="NZ_AP023368.1"/>
</dbReference>
<dbReference type="KEGG" id="acht:bsdcttw_21470"/>
<keyword evidence="2" id="KW-1185">Reference proteome</keyword>
<evidence type="ECO:0008006" key="3">
    <source>
        <dbReference type="Google" id="ProtNLM"/>
    </source>
</evidence>
<sequence length="245" mass="27993">MSGTEITFLPAIQKELERLGIRKKEDFPKFEEMFLINDEQSFEIPLPITQFLWGYDWEAYELHLTPEGKTELEFGEEEDPVFIFSTKWTESGSVFWSDNPCLCVGRVLGIPSMDHLLVEVNFPHPEDPGLSVRMPRERHWMGYLGDLSDFLPYTVAEPAKGASEEVQKKINETFSEVISSFVNALQLDEGAEQEEKIKHFNRLCNQFFADNPTASIASIADGLVQLGIPYETAIKDVMWARTFGE</sequence>
<evidence type="ECO:0000313" key="2">
    <source>
        <dbReference type="Proteomes" id="UP000515703"/>
    </source>
</evidence>
<dbReference type="EMBL" id="AP023368">
    <property type="protein sequence ID" value="BCJ99106.1"/>
    <property type="molecule type" value="Genomic_DNA"/>
</dbReference>
<proteinExistence type="predicted"/>
<dbReference type="Proteomes" id="UP000515703">
    <property type="component" value="Chromosome"/>
</dbReference>
<gene>
    <name evidence="1" type="ORF">bsdcttw_21470</name>
</gene>
<protein>
    <recommendedName>
        <fullName evidence="3">SMI1/KNR4 family protein</fullName>
    </recommendedName>
</protein>
<evidence type="ECO:0000313" key="1">
    <source>
        <dbReference type="EMBL" id="BCJ99106.1"/>
    </source>
</evidence>
<accession>A0A7I8DS53</accession>
<reference evidence="1 2" key="1">
    <citation type="submission" date="2020-08" db="EMBL/GenBank/DDBJ databases">
        <title>Draft genome sequencing of an Anaerocolumna strain isolated from anoxic soil subjected to BSD treatment.</title>
        <authorList>
            <person name="Uek A."/>
            <person name="Tonouchi A."/>
        </authorList>
    </citation>
    <scope>NUCLEOTIDE SEQUENCE [LARGE SCALE GENOMIC DNA]</scope>
    <source>
        <strain evidence="1 2">CTTW</strain>
    </source>
</reference>